<sequence>VLQTVCSNLAELQRHGALDSGKTPIPQVVIDAMALVEAIGSRYLWVDALCIIQDSPDKSEQLQIMDLIYMRARLTIIAMAGENADCGLPGIMLDTRKQQPMEVIDGYTFMTGCPQLYVEEESSPHFTRGWTYQEMMHSPRCLFVSSYQFHFRCNTNLLAEDCDGNMYQFLADITAYSSLVSGDLEDFFIRYQQCVQNYTTRSLTYDHDVINAISGILNEMSSRFQVTFHAAIPEKSMCRVLLWCPAESSKKRVWTSTPLLPSWSWVSWKGQITYEIWNGLYGSMYRPLLSESIRIKCPGATEFRNIQAVTDEEQGKQGCKGRECLISLDSYMGMSLKAAEMLGEGYADSSRGPNPNPQSNMDERLEINNLTVSLFCASTIRVGSLRLGETHLRELSGCSIVIPDEKISFLPIYDEENRLCGDFPKPSIPTMAADQIQHLRMVAINSSSKCPFEWFDPHLYPDMVDVGYGSWTNPFDVCECILRIMLIELHGDIAERVAVGQIHPKAWAKASPTIELINPV</sequence>
<feature type="non-terminal residue" evidence="2">
    <location>
        <position position="1"/>
    </location>
</feature>
<dbReference type="OrthoDB" id="5135333at2759"/>
<evidence type="ECO:0000313" key="2">
    <source>
        <dbReference type="EMBL" id="PYI02731.1"/>
    </source>
</evidence>
<gene>
    <name evidence="2" type="ORF">BO78DRAFT_324452</name>
</gene>
<dbReference type="Proteomes" id="UP000248423">
    <property type="component" value="Unassembled WGS sequence"/>
</dbReference>
<organism evidence="2 3">
    <name type="scientific">Aspergillus sclerotiicarbonarius (strain CBS 121057 / IBT 28362)</name>
    <dbReference type="NCBI Taxonomy" id="1448318"/>
    <lineage>
        <taxon>Eukaryota</taxon>
        <taxon>Fungi</taxon>
        <taxon>Dikarya</taxon>
        <taxon>Ascomycota</taxon>
        <taxon>Pezizomycotina</taxon>
        <taxon>Eurotiomycetes</taxon>
        <taxon>Eurotiomycetidae</taxon>
        <taxon>Eurotiales</taxon>
        <taxon>Aspergillaceae</taxon>
        <taxon>Aspergillus</taxon>
        <taxon>Aspergillus subgen. Circumdati</taxon>
    </lineage>
</organism>
<evidence type="ECO:0000313" key="3">
    <source>
        <dbReference type="Proteomes" id="UP000248423"/>
    </source>
</evidence>
<name>A0A319DY51_ASPSB</name>
<dbReference type="InterPro" id="IPR010730">
    <property type="entry name" value="HET"/>
</dbReference>
<reference evidence="2 3" key="1">
    <citation type="submission" date="2018-02" db="EMBL/GenBank/DDBJ databases">
        <title>The genomes of Aspergillus section Nigri reveals drivers in fungal speciation.</title>
        <authorList>
            <consortium name="DOE Joint Genome Institute"/>
            <person name="Vesth T.C."/>
            <person name="Nybo J."/>
            <person name="Theobald S."/>
            <person name="Brandl J."/>
            <person name="Frisvad J.C."/>
            <person name="Nielsen K.F."/>
            <person name="Lyhne E.K."/>
            <person name="Kogle M.E."/>
            <person name="Kuo A."/>
            <person name="Riley R."/>
            <person name="Clum A."/>
            <person name="Nolan M."/>
            <person name="Lipzen A."/>
            <person name="Salamov A."/>
            <person name="Henrissat B."/>
            <person name="Wiebenga A."/>
            <person name="De vries R.P."/>
            <person name="Grigoriev I.V."/>
            <person name="Mortensen U.H."/>
            <person name="Andersen M.R."/>
            <person name="Baker S.E."/>
        </authorList>
    </citation>
    <scope>NUCLEOTIDE SEQUENCE [LARGE SCALE GENOMIC DNA]</scope>
    <source>
        <strain evidence="2 3">CBS 121057</strain>
    </source>
</reference>
<feature type="domain" description="Heterokaryon incompatibility" evidence="1">
    <location>
        <begin position="19"/>
        <end position="134"/>
    </location>
</feature>
<dbReference type="EMBL" id="KZ826390">
    <property type="protein sequence ID" value="PYI02731.1"/>
    <property type="molecule type" value="Genomic_DNA"/>
</dbReference>
<evidence type="ECO:0000259" key="1">
    <source>
        <dbReference type="Pfam" id="PF06985"/>
    </source>
</evidence>
<dbReference type="Pfam" id="PF06985">
    <property type="entry name" value="HET"/>
    <property type="match status" value="1"/>
</dbReference>
<dbReference type="STRING" id="1448318.A0A319DY51"/>
<dbReference type="PANTHER" id="PTHR33112">
    <property type="entry name" value="DOMAIN PROTEIN, PUTATIVE-RELATED"/>
    <property type="match status" value="1"/>
</dbReference>
<keyword evidence="3" id="KW-1185">Reference proteome</keyword>
<dbReference type="AlphaFoldDB" id="A0A319DY51"/>
<proteinExistence type="predicted"/>
<dbReference type="VEuPathDB" id="FungiDB:BO78DRAFT_324452"/>
<dbReference type="PANTHER" id="PTHR33112:SF12">
    <property type="entry name" value="HETEROKARYON INCOMPATIBILITY DOMAIN-CONTAINING PROTEIN"/>
    <property type="match status" value="1"/>
</dbReference>
<protein>
    <recommendedName>
        <fullName evidence="1">Heterokaryon incompatibility domain-containing protein</fullName>
    </recommendedName>
</protein>
<accession>A0A319DY51</accession>